<organism evidence="9 13">
    <name type="scientific">Didymodactylos carnosus</name>
    <dbReference type="NCBI Taxonomy" id="1234261"/>
    <lineage>
        <taxon>Eukaryota</taxon>
        <taxon>Metazoa</taxon>
        <taxon>Spiralia</taxon>
        <taxon>Gnathifera</taxon>
        <taxon>Rotifera</taxon>
        <taxon>Eurotatoria</taxon>
        <taxon>Bdelloidea</taxon>
        <taxon>Philodinida</taxon>
        <taxon>Philodinidae</taxon>
        <taxon>Didymodactylos</taxon>
    </lineage>
</organism>
<name>A0A815Q589_9BILA</name>
<feature type="compositionally biased region" description="Basic and acidic residues" evidence="7">
    <location>
        <begin position="42"/>
        <end position="51"/>
    </location>
</feature>
<evidence type="ECO:0000313" key="12">
    <source>
        <dbReference type="EMBL" id="CAF4329037.1"/>
    </source>
</evidence>
<dbReference type="SUPFAM" id="SSF46689">
    <property type="entry name" value="Homeodomain-like"/>
    <property type="match status" value="1"/>
</dbReference>
<dbReference type="GO" id="GO:0005634">
    <property type="term" value="C:nucleus"/>
    <property type="evidence" value="ECO:0007669"/>
    <property type="project" value="UniProtKB-SubCell"/>
</dbReference>
<comment type="subcellular location">
    <subcellularLocation>
        <location evidence="1 5 6">Nucleus</location>
    </subcellularLocation>
</comment>
<dbReference type="EMBL" id="CAJNOQ010019827">
    <property type="protein sequence ID" value="CAF1457722.1"/>
    <property type="molecule type" value="Genomic_DNA"/>
</dbReference>
<evidence type="ECO:0000256" key="2">
    <source>
        <dbReference type="ARBA" id="ARBA00023125"/>
    </source>
</evidence>
<evidence type="ECO:0000313" key="10">
    <source>
        <dbReference type="EMBL" id="CAF1460231.1"/>
    </source>
</evidence>
<evidence type="ECO:0000313" key="9">
    <source>
        <dbReference type="EMBL" id="CAF1457722.1"/>
    </source>
</evidence>
<evidence type="ECO:0000313" key="13">
    <source>
        <dbReference type="Proteomes" id="UP000663829"/>
    </source>
</evidence>
<dbReference type="EMBL" id="CAJOBA010052321">
    <property type="protein sequence ID" value="CAF4253621.1"/>
    <property type="molecule type" value="Genomic_DNA"/>
</dbReference>
<evidence type="ECO:0000259" key="8">
    <source>
        <dbReference type="PROSITE" id="PS50071"/>
    </source>
</evidence>
<dbReference type="Pfam" id="PF00046">
    <property type="entry name" value="Homeodomain"/>
    <property type="match status" value="1"/>
</dbReference>
<dbReference type="EMBL" id="CAJNOK010030457">
    <property type="protein sequence ID" value="CAF1460231.1"/>
    <property type="molecule type" value="Genomic_DNA"/>
</dbReference>
<dbReference type="Gene3D" id="1.10.10.60">
    <property type="entry name" value="Homeodomain-like"/>
    <property type="match status" value="1"/>
</dbReference>
<dbReference type="OrthoDB" id="6159439at2759"/>
<keyword evidence="13" id="KW-1185">Reference proteome</keyword>
<evidence type="ECO:0000256" key="7">
    <source>
        <dbReference type="SAM" id="MobiDB-lite"/>
    </source>
</evidence>
<dbReference type="GO" id="GO:0000977">
    <property type="term" value="F:RNA polymerase II transcription regulatory region sequence-specific DNA binding"/>
    <property type="evidence" value="ECO:0007669"/>
    <property type="project" value="TreeGrafter"/>
</dbReference>
<dbReference type="PANTHER" id="PTHR24329">
    <property type="entry name" value="HOMEOBOX PROTEIN ARISTALESS"/>
    <property type="match status" value="1"/>
</dbReference>
<dbReference type="AlphaFoldDB" id="A0A815Q589"/>
<dbReference type="CDD" id="cd00086">
    <property type="entry name" value="homeodomain"/>
    <property type="match status" value="1"/>
</dbReference>
<dbReference type="PANTHER" id="PTHR24329:SF543">
    <property type="entry name" value="FI01017P-RELATED"/>
    <property type="match status" value="1"/>
</dbReference>
<evidence type="ECO:0000256" key="5">
    <source>
        <dbReference type="PROSITE-ProRule" id="PRU00108"/>
    </source>
</evidence>
<dbReference type="InterPro" id="IPR050649">
    <property type="entry name" value="Paired_Homeobox_TFs"/>
</dbReference>
<dbReference type="InterPro" id="IPR009057">
    <property type="entry name" value="Homeodomain-like_sf"/>
</dbReference>
<gene>
    <name evidence="9" type="ORF">GPM918_LOCUS34966</name>
    <name evidence="10" type="ORF">OVA965_LOCUS35206</name>
    <name evidence="12" type="ORF">SRO942_LOCUS35680</name>
    <name evidence="11" type="ORF">TMI583_LOCUS36167</name>
</gene>
<dbReference type="InterPro" id="IPR017970">
    <property type="entry name" value="Homeobox_CS"/>
</dbReference>
<dbReference type="FunFam" id="1.10.10.60:FF:000679">
    <property type="entry name" value="Homeobox protein aristaless"/>
    <property type="match status" value="1"/>
</dbReference>
<proteinExistence type="predicted"/>
<dbReference type="InterPro" id="IPR001356">
    <property type="entry name" value="HD"/>
</dbReference>
<dbReference type="PROSITE" id="PS00027">
    <property type="entry name" value="HOMEOBOX_1"/>
    <property type="match status" value="1"/>
</dbReference>
<keyword evidence="2 5" id="KW-0238">DNA-binding</keyword>
<reference evidence="9" key="1">
    <citation type="submission" date="2021-02" db="EMBL/GenBank/DDBJ databases">
        <authorList>
            <person name="Nowell W R."/>
        </authorList>
    </citation>
    <scope>NUCLEOTIDE SEQUENCE</scope>
</reference>
<feature type="DNA-binding region" description="Homeobox" evidence="5">
    <location>
        <begin position="74"/>
        <end position="133"/>
    </location>
</feature>
<accession>A0A815Q589</accession>
<evidence type="ECO:0000256" key="3">
    <source>
        <dbReference type="ARBA" id="ARBA00023155"/>
    </source>
</evidence>
<keyword evidence="4 5" id="KW-0539">Nucleus</keyword>
<dbReference type="SMART" id="SM00389">
    <property type="entry name" value="HOX"/>
    <property type="match status" value="1"/>
</dbReference>
<dbReference type="PROSITE" id="PS50071">
    <property type="entry name" value="HOMEOBOX_2"/>
    <property type="match status" value="1"/>
</dbReference>
<keyword evidence="3 5" id="KW-0371">Homeobox</keyword>
<evidence type="ECO:0000256" key="6">
    <source>
        <dbReference type="RuleBase" id="RU000682"/>
    </source>
</evidence>
<dbReference type="GO" id="GO:0000981">
    <property type="term" value="F:DNA-binding transcription factor activity, RNA polymerase II-specific"/>
    <property type="evidence" value="ECO:0007669"/>
    <property type="project" value="InterPro"/>
</dbReference>
<sequence length="252" mass="29394">MFDPCSLINHHEHQNLYQGEYQNPRQYHHNDEQMYEIRSDQKHDNELKSERAEDDDDEESGGAGDQLNEKKIRQRRLRTHFSTTQLQQLETTFSYNLYPDLMLREDLAQITNLTEAKVKVWFKNRRAKWRKRQKNTNFSPYSHPIGYHQWETKSPPTSTSYNSWPTTVASITSTSMNQTNLSSSAFYSSSVHYPTSTLSNFSNYSSNELHPLTQALKDKSKMNESSFQLYDSNYPAYVSNAFVNSCSANLNT</sequence>
<dbReference type="Proteomes" id="UP000681722">
    <property type="component" value="Unassembled WGS sequence"/>
</dbReference>
<dbReference type="EMBL" id="CAJOBC010085283">
    <property type="protein sequence ID" value="CAF4329037.1"/>
    <property type="molecule type" value="Genomic_DNA"/>
</dbReference>
<dbReference type="Proteomes" id="UP000663829">
    <property type="component" value="Unassembled WGS sequence"/>
</dbReference>
<evidence type="ECO:0000313" key="11">
    <source>
        <dbReference type="EMBL" id="CAF4253621.1"/>
    </source>
</evidence>
<comment type="caution">
    <text evidence="9">The sequence shown here is derived from an EMBL/GenBank/DDBJ whole genome shotgun (WGS) entry which is preliminary data.</text>
</comment>
<evidence type="ECO:0000256" key="4">
    <source>
        <dbReference type="ARBA" id="ARBA00023242"/>
    </source>
</evidence>
<dbReference type="Proteomes" id="UP000682733">
    <property type="component" value="Unassembled WGS sequence"/>
</dbReference>
<feature type="region of interest" description="Disordered" evidence="7">
    <location>
        <begin position="42"/>
        <end position="74"/>
    </location>
</feature>
<feature type="domain" description="Homeobox" evidence="8">
    <location>
        <begin position="72"/>
        <end position="132"/>
    </location>
</feature>
<evidence type="ECO:0000256" key="1">
    <source>
        <dbReference type="ARBA" id="ARBA00004123"/>
    </source>
</evidence>
<dbReference type="Proteomes" id="UP000677228">
    <property type="component" value="Unassembled WGS sequence"/>
</dbReference>
<protein>
    <recommendedName>
        <fullName evidence="8">Homeobox domain-containing protein</fullName>
    </recommendedName>
</protein>